<evidence type="ECO:0000313" key="2">
    <source>
        <dbReference type="EMBL" id="KAF9337837.1"/>
    </source>
</evidence>
<dbReference type="InterPro" id="IPR032675">
    <property type="entry name" value="LRR_dom_sf"/>
</dbReference>
<protein>
    <recommendedName>
        <fullName evidence="4">F-box domain-containing protein</fullName>
    </recommendedName>
</protein>
<organism evidence="2 3">
    <name type="scientific">Podila minutissima</name>
    <dbReference type="NCBI Taxonomy" id="64525"/>
    <lineage>
        <taxon>Eukaryota</taxon>
        <taxon>Fungi</taxon>
        <taxon>Fungi incertae sedis</taxon>
        <taxon>Mucoromycota</taxon>
        <taxon>Mortierellomycotina</taxon>
        <taxon>Mortierellomycetes</taxon>
        <taxon>Mortierellales</taxon>
        <taxon>Mortierellaceae</taxon>
        <taxon>Podila</taxon>
    </lineage>
</organism>
<dbReference type="Gene3D" id="3.80.10.10">
    <property type="entry name" value="Ribonuclease Inhibitor"/>
    <property type="match status" value="1"/>
</dbReference>
<gene>
    <name evidence="2" type="ORF">BG006_002202</name>
</gene>
<dbReference type="EMBL" id="JAAAUY010000015">
    <property type="protein sequence ID" value="KAF9337837.1"/>
    <property type="molecule type" value="Genomic_DNA"/>
</dbReference>
<sequence length="704" mass="80737">MDQRNEIAQQHGLTDYVLPTTSPWSKLPQECLERIVLHLQSDTAALATLLRVSRACFFLAVPLLYRDPFQRLADILARDTIQSVPPLVPQQPGTPAVLKSTRLRTSDNGADWIDEEASKQFLAYKRRLELDVPWESKQREHHLLLTLFATILPELCERYPDISRHVHGILVAQRRVDLDPKKAVQWTTDCYLSHLQVLDLEKVPNRGPKVFNLRLRDCLQPPIAHRGLLDHMQRGLLAKHPDTIRTLRIPAHRLKTFQLAHERPPRDRTRPSRKLKHQREKVQEQQAPIKEKNMTTISESIVKRSMRLDELRLLDPAIKRPYCFTFHMLSTLRRLEVYNMSENPADWVTLERVVSTIQCGSCHGGPQVRDTLRELSVQTQAMLPVKFYSTLALLDRLETLELNVNAGTSGYGCISHMGPNQHNSLRVLKIAHLKGFTTDESSFEDLARFKNLEELEVTTSEPNQFRWFAENRRRIQAAVKKQASLPPSPVSPNTPYPPFFFFGHQDDMTPALSKLRHLTLHDTTHDSRSVVDHVCEAFGDQLESLSLMLPMYEPQPRHRALMFQHPFRRLRSLTIRGKALVQLEFETLPKYFPSVETLVLRHYPYEIHQYTSPDNDEVAKAIGQLTQLKVLHLEGVWYLTDKQLLAMVGQCFTLLQLGIHSTPQATMGTIQEVAAVLDGRAKTIPGFQKGDCRVGVLRLPPIVI</sequence>
<dbReference type="AlphaFoldDB" id="A0A9P5VR41"/>
<keyword evidence="3" id="KW-1185">Reference proteome</keyword>
<name>A0A9P5VR41_9FUNG</name>
<comment type="caution">
    <text evidence="2">The sequence shown here is derived from an EMBL/GenBank/DDBJ whole genome shotgun (WGS) entry which is preliminary data.</text>
</comment>
<dbReference type="Proteomes" id="UP000696485">
    <property type="component" value="Unassembled WGS sequence"/>
</dbReference>
<evidence type="ECO:0000313" key="3">
    <source>
        <dbReference type="Proteomes" id="UP000696485"/>
    </source>
</evidence>
<dbReference type="SUPFAM" id="SSF52047">
    <property type="entry name" value="RNI-like"/>
    <property type="match status" value="1"/>
</dbReference>
<reference evidence="2" key="1">
    <citation type="journal article" date="2020" name="Fungal Divers.">
        <title>Resolving the Mortierellaceae phylogeny through synthesis of multi-gene phylogenetics and phylogenomics.</title>
        <authorList>
            <person name="Vandepol N."/>
            <person name="Liber J."/>
            <person name="Desiro A."/>
            <person name="Na H."/>
            <person name="Kennedy M."/>
            <person name="Barry K."/>
            <person name="Grigoriev I.V."/>
            <person name="Miller A.N."/>
            <person name="O'Donnell K."/>
            <person name="Stajich J.E."/>
            <person name="Bonito G."/>
        </authorList>
    </citation>
    <scope>NUCLEOTIDE SEQUENCE</scope>
    <source>
        <strain evidence="2">NVP1</strain>
    </source>
</reference>
<evidence type="ECO:0008006" key="4">
    <source>
        <dbReference type="Google" id="ProtNLM"/>
    </source>
</evidence>
<feature type="compositionally biased region" description="Basic and acidic residues" evidence="1">
    <location>
        <begin position="260"/>
        <end position="270"/>
    </location>
</feature>
<feature type="region of interest" description="Disordered" evidence="1">
    <location>
        <begin position="258"/>
        <end position="288"/>
    </location>
</feature>
<accession>A0A9P5VR41</accession>
<proteinExistence type="predicted"/>
<evidence type="ECO:0000256" key="1">
    <source>
        <dbReference type="SAM" id="MobiDB-lite"/>
    </source>
</evidence>